<reference evidence="1" key="1">
    <citation type="submission" date="2023-07" db="EMBL/GenBank/DDBJ databases">
        <title>draft genome sequence of fig (Ficus carica).</title>
        <authorList>
            <person name="Takahashi T."/>
            <person name="Nishimura K."/>
        </authorList>
    </citation>
    <scope>NUCLEOTIDE SEQUENCE</scope>
</reference>
<accession>A0AA88DIW6</accession>
<evidence type="ECO:0000313" key="1">
    <source>
        <dbReference type="EMBL" id="GMN47559.1"/>
    </source>
</evidence>
<sequence>MIKLMNPGTVTRLVVDKDQRSKYLFITLGACIAMRKVKVKDIVASKFMKVTAAYSEHEFNRLYDDLKNRYSVAAEYLDDHVDVRKWARCHFTESRYNILTINGAESINSVLKKARTYP</sequence>
<dbReference type="AlphaFoldDB" id="A0AA88DIW6"/>
<comment type="caution">
    <text evidence="1">The sequence shown here is derived from an EMBL/GenBank/DDBJ whole genome shotgun (WGS) entry which is preliminary data.</text>
</comment>
<proteinExistence type="predicted"/>
<name>A0AA88DIW6_FICCA</name>
<dbReference type="Proteomes" id="UP001187192">
    <property type="component" value="Unassembled WGS sequence"/>
</dbReference>
<evidence type="ECO:0000313" key="2">
    <source>
        <dbReference type="Proteomes" id="UP001187192"/>
    </source>
</evidence>
<organism evidence="1 2">
    <name type="scientific">Ficus carica</name>
    <name type="common">Common fig</name>
    <dbReference type="NCBI Taxonomy" id="3494"/>
    <lineage>
        <taxon>Eukaryota</taxon>
        <taxon>Viridiplantae</taxon>
        <taxon>Streptophyta</taxon>
        <taxon>Embryophyta</taxon>
        <taxon>Tracheophyta</taxon>
        <taxon>Spermatophyta</taxon>
        <taxon>Magnoliopsida</taxon>
        <taxon>eudicotyledons</taxon>
        <taxon>Gunneridae</taxon>
        <taxon>Pentapetalae</taxon>
        <taxon>rosids</taxon>
        <taxon>fabids</taxon>
        <taxon>Rosales</taxon>
        <taxon>Moraceae</taxon>
        <taxon>Ficeae</taxon>
        <taxon>Ficus</taxon>
    </lineage>
</organism>
<dbReference type="EMBL" id="BTGU01000026">
    <property type="protein sequence ID" value="GMN47559.1"/>
    <property type="molecule type" value="Genomic_DNA"/>
</dbReference>
<protein>
    <recommendedName>
        <fullName evidence="3">Transposase</fullName>
    </recommendedName>
</protein>
<evidence type="ECO:0008006" key="3">
    <source>
        <dbReference type="Google" id="ProtNLM"/>
    </source>
</evidence>
<keyword evidence="2" id="KW-1185">Reference proteome</keyword>
<gene>
    <name evidence="1" type="ORF">TIFTF001_016735</name>
</gene>